<dbReference type="PROSITE" id="PS51221">
    <property type="entry name" value="TTL"/>
    <property type="match status" value="1"/>
</dbReference>
<dbReference type="VEuPathDB" id="TrichDB:TRFO_03285"/>
<dbReference type="AlphaFoldDB" id="A0A1J4KRI5"/>
<dbReference type="EMBL" id="MLAK01000509">
    <property type="protein sequence ID" value="OHT13544.1"/>
    <property type="molecule type" value="Genomic_DNA"/>
</dbReference>
<dbReference type="Proteomes" id="UP000179807">
    <property type="component" value="Unassembled WGS sequence"/>
</dbReference>
<keyword evidence="3" id="KW-0067">ATP-binding</keyword>
<sequence length="453" mass="52539">MVSILIQSSKSFKFQTNKYPYNSLNTRQNQKSMNGLICTNGRVLYLVVKQALRALGISFQRDNQQGVLVWSDAVRLEFFNQIHSYQVINRLPFASTWCRKAPFVRLIQRIAKYYPDQFKFLPKSFVLPQDDKEFNEALDRHDKYYIYKPDRGSLGHGIRLITPDSYFKASARLAVAQEYIESYTIDNLKFDLRVYALICSLSPLRIYICRNGVARFCTEDSGGESKFSFLTNTAVNAKNPEANPDKMTRMIDDVFKEMAKSGVDTKALWNRIDNAIILTIISAYGFLSKCEKEQCPNLGLPRCFQIIGCDVLLDKKLNPYILEINHRPSMKTNTEHSHDLKIMMLKDALRIAAPLTPMQMLLKNTANYPETDDEMRQLIKDNPHVVAEINCLRSRNEIHNCFELVFPSKKHTLYNQILERVLKMPTDMSDDFSIPYETIERFTTIQEKRARRL</sequence>
<keyword evidence="5" id="KW-1185">Reference proteome</keyword>
<comment type="caution">
    <text evidence="4">The sequence shown here is derived from an EMBL/GenBank/DDBJ whole genome shotgun (WGS) entry which is preliminary data.</text>
</comment>
<gene>
    <name evidence="4" type="ORF">TRFO_03285</name>
</gene>
<dbReference type="InterPro" id="IPR004344">
    <property type="entry name" value="TTL/TTLL_fam"/>
</dbReference>
<dbReference type="SUPFAM" id="SSF56059">
    <property type="entry name" value="Glutathione synthetase ATP-binding domain-like"/>
    <property type="match status" value="1"/>
</dbReference>
<evidence type="ECO:0000256" key="3">
    <source>
        <dbReference type="ARBA" id="ARBA00022840"/>
    </source>
</evidence>
<dbReference type="OrthoDB" id="202825at2759"/>
<evidence type="ECO:0000313" key="4">
    <source>
        <dbReference type="EMBL" id="OHT13544.1"/>
    </source>
</evidence>
<dbReference type="GO" id="GO:0015631">
    <property type="term" value="F:tubulin binding"/>
    <property type="evidence" value="ECO:0007669"/>
    <property type="project" value="TreeGrafter"/>
</dbReference>
<evidence type="ECO:0000256" key="2">
    <source>
        <dbReference type="ARBA" id="ARBA00022741"/>
    </source>
</evidence>
<dbReference type="GO" id="GO:0005524">
    <property type="term" value="F:ATP binding"/>
    <property type="evidence" value="ECO:0007669"/>
    <property type="project" value="UniProtKB-KW"/>
</dbReference>
<keyword evidence="2" id="KW-0547">Nucleotide-binding</keyword>
<dbReference type="GO" id="GO:0036064">
    <property type="term" value="C:ciliary basal body"/>
    <property type="evidence" value="ECO:0007669"/>
    <property type="project" value="TreeGrafter"/>
</dbReference>
<keyword evidence="1 4" id="KW-0436">Ligase</keyword>
<dbReference type="PANTHER" id="PTHR12241:SF154">
    <property type="entry name" value="TUBULIN POLYGLUTAMYLASE TTLL11"/>
    <property type="match status" value="1"/>
</dbReference>
<dbReference type="GeneID" id="94825899"/>
<dbReference type="GO" id="GO:0070740">
    <property type="term" value="F:tubulin-glutamic acid ligase activity"/>
    <property type="evidence" value="ECO:0007669"/>
    <property type="project" value="TreeGrafter"/>
</dbReference>
<proteinExistence type="predicted"/>
<dbReference type="RefSeq" id="XP_068366680.1">
    <property type="nucleotide sequence ID" value="XM_068491195.1"/>
</dbReference>
<evidence type="ECO:0000256" key="1">
    <source>
        <dbReference type="ARBA" id="ARBA00022598"/>
    </source>
</evidence>
<dbReference type="Pfam" id="PF03133">
    <property type="entry name" value="TTL"/>
    <property type="match status" value="1"/>
</dbReference>
<dbReference type="Gene3D" id="3.30.470.20">
    <property type="entry name" value="ATP-grasp fold, B domain"/>
    <property type="match status" value="1"/>
</dbReference>
<reference evidence="4" key="1">
    <citation type="submission" date="2016-10" db="EMBL/GenBank/DDBJ databases">
        <authorList>
            <person name="Benchimol M."/>
            <person name="Almeida L.G."/>
            <person name="Vasconcelos A.T."/>
            <person name="Perreira-Neves A."/>
            <person name="Rosa I.A."/>
            <person name="Tasca T."/>
            <person name="Bogo M.R."/>
            <person name="de Souza W."/>
        </authorList>
    </citation>
    <scope>NUCLEOTIDE SEQUENCE [LARGE SCALE GENOMIC DNA]</scope>
    <source>
        <strain evidence="4">K</strain>
    </source>
</reference>
<dbReference type="PANTHER" id="PTHR12241">
    <property type="entry name" value="TUBULIN POLYGLUTAMYLASE"/>
    <property type="match status" value="1"/>
</dbReference>
<protein>
    <submittedName>
        <fullName evidence="4">Tubulin-tyrosine ligase family protein</fullName>
    </submittedName>
</protein>
<evidence type="ECO:0000313" key="5">
    <source>
        <dbReference type="Proteomes" id="UP000179807"/>
    </source>
</evidence>
<organism evidence="4 5">
    <name type="scientific">Tritrichomonas foetus</name>
    <dbReference type="NCBI Taxonomy" id="1144522"/>
    <lineage>
        <taxon>Eukaryota</taxon>
        <taxon>Metamonada</taxon>
        <taxon>Parabasalia</taxon>
        <taxon>Tritrichomonadida</taxon>
        <taxon>Tritrichomonadidae</taxon>
        <taxon>Tritrichomonas</taxon>
    </lineage>
</organism>
<name>A0A1J4KRI5_9EUKA</name>
<accession>A0A1J4KRI5</accession>
<dbReference type="GO" id="GO:0000226">
    <property type="term" value="P:microtubule cytoskeleton organization"/>
    <property type="evidence" value="ECO:0007669"/>
    <property type="project" value="TreeGrafter"/>
</dbReference>